<dbReference type="RefSeq" id="WP_270076391.1">
    <property type="nucleotide sequence ID" value="NZ_CP115174.1"/>
</dbReference>
<dbReference type="EMBL" id="CP115174">
    <property type="protein sequence ID" value="WBO21743.1"/>
    <property type="molecule type" value="Genomic_DNA"/>
</dbReference>
<dbReference type="Proteomes" id="UP001210865">
    <property type="component" value="Chromosome"/>
</dbReference>
<accession>A0ABY7NJS1</accession>
<name>A0ABY7NJS1_9SPHN</name>
<evidence type="ECO:0000313" key="2">
    <source>
        <dbReference type="Proteomes" id="UP001210865"/>
    </source>
</evidence>
<sequence length="235" mass="26301">MTDASAPGASVRLYSQTSHDERGNFHYAGDAYRPGEPLDQLAHRIEQHLRATFPETSFSIRTLKFAGGRKVTAEILDTPEDLTGRDAQNTFIVTIRDQVERFGFTRSNLLQDFHSCSFYAEVTIGRAYWSALARRTGPANPVEARVPLAAFRKRLKVGDQMELVAAPAWHRAVGTTRTVTAVRSKDLIFDGRTYMDFPRAADFACDGTMVRISIGSEHEPQAHLLYRWLPQAQAA</sequence>
<reference evidence="1 2" key="1">
    <citation type="submission" date="2022-12" db="EMBL/GenBank/DDBJ databases">
        <title>Sphingomonas abieness sp. nov., an endophytic bacterium isolated from Abies koreana.</title>
        <authorList>
            <person name="Jiang L."/>
            <person name="Lee J."/>
        </authorList>
    </citation>
    <scope>NUCLEOTIDE SEQUENCE [LARGE SCALE GENOMIC DNA]</scope>
    <source>
        <strain evidence="2">PAMB 00755</strain>
    </source>
</reference>
<keyword evidence="2" id="KW-1185">Reference proteome</keyword>
<gene>
    <name evidence="1" type="ORF">PBT88_16450</name>
</gene>
<proteinExistence type="predicted"/>
<protein>
    <submittedName>
        <fullName evidence="1">Uncharacterized protein</fullName>
    </submittedName>
</protein>
<evidence type="ECO:0000313" key="1">
    <source>
        <dbReference type="EMBL" id="WBO21743.1"/>
    </source>
</evidence>
<organism evidence="1 2">
    <name type="scientific">Sphingomonas abietis</name>
    <dbReference type="NCBI Taxonomy" id="3012344"/>
    <lineage>
        <taxon>Bacteria</taxon>
        <taxon>Pseudomonadati</taxon>
        <taxon>Pseudomonadota</taxon>
        <taxon>Alphaproteobacteria</taxon>
        <taxon>Sphingomonadales</taxon>
        <taxon>Sphingomonadaceae</taxon>
        <taxon>Sphingomonas</taxon>
    </lineage>
</organism>